<keyword evidence="3" id="KW-1185">Reference proteome</keyword>
<dbReference type="AlphaFoldDB" id="G8YRB6"/>
<evidence type="ECO:0000313" key="3">
    <source>
        <dbReference type="Proteomes" id="UP000005222"/>
    </source>
</evidence>
<dbReference type="InParanoid" id="G8YRB6"/>
<accession>G8YRB6</accession>
<evidence type="ECO:0000256" key="1">
    <source>
        <dbReference type="SAM" id="Phobius"/>
    </source>
</evidence>
<keyword evidence="1" id="KW-0812">Transmembrane</keyword>
<gene>
    <name evidence="2" type="primary">Piso0_000716</name>
    <name evidence="2" type="ORF">GNLVRS01_PISO0C02488g</name>
</gene>
<dbReference type="EMBL" id="FO082057">
    <property type="protein sequence ID" value="CCE78103.1"/>
    <property type="molecule type" value="Genomic_DNA"/>
</dbReference>
<evidence type="ECO:0000313" key="2">
    <source>
        <dbReference type="EMBL" id="CCE78103.1"/>
    </source>
</evidence>
<sequence length="114" mass="13002">MNTQQFAATKQLRAQSSMLRQLHTSRNLMNNVKRNFPRSTYLDLLIKDSPKLVGALLSVGLLTLFVPYSYFKMSNWYNNVPRGPTSAVILGRNGEPEVTIPQTYVHRDMPSDDE</sequence>
<name>G8YRB6_PICSO</name>
<proteinExistence type="predicted"/>
<protein>
    <submittedName>
        <fullName evidence="2">Piso0_000716 protein</fullName>
    </submittedName>
</protein>
<organism evidence="2 3">
    <name type="scientific">Pichia sorbitophila (strain ATCC MYA-4447 / BCRC 22081 / CBS 7064 / NBRC 10061 / NRRL Y-12695)</name>
    <name type="common">Hybrid yeast</name>
    <dbReference type="NCBI Taxonomy" id="559304"/>
    <lineage>
        <taxon>Eukaryota</taxon>
        <taxon>Fungi</taxon>
        <taxon>Dikarya</taxon>
        <taxon>Ascomycota</taxon>
        <taxon>Saccharomycotina</taxon>
        <taxon>Pichiomycetes</taxon>
        <taxon>Debaryomycetaceae</taxon>
        <taxon>Millerozyma</taxon>
    </lineage>
</organism>
<dbReference type="Proteomes" id="UP000005222">
    <property type="component" value="Chromosome C"/>
</dbReference>
<dbReference type="HOGENOM" id="CLU_2121951_0_0_1"/>
<keyword evidence="1" id="KW-0472">Membrane</keyword>
<feature type="transmembrane region" description="Helical" evidence="1">
    <location>
        <begin position="52"/>
        <end position="71"/>
    </location>
</feature>
<keyword evidence="1" id="KW-1133">Transmembrane helix</keyword>
<reference evidence="2 3" key="1">
    <citation type="journal article" date="2012" name="G3 (Bethesda)">
        <title>Pichia sorbitophila, an interspecies yeast hybrid reveals early steps of genome resolution following polyploidization.</title>
        <authorList>
            <person name="Leh Louis V."/>
            <person name="Despons L."/>
            <person name="Friedrich A."/>
            <person name="Martin T."/>
            <person name="Durrens P."/>
            <person name="Casaregola S."/>
            <person name="Neuveglise C."/>
            <person name="Fairhead C."/>
            <person name="Marck C."/>
            <person name="Cruz J.A."/>
            <person name="Straub M.L."/>
            <person name="Kugler V."/>
            <person name="Sacerdot C."/>
            <person name="Uzunov Z."/>
            <person name="Thierry A."/>
            <person name="Weiss S."/>
            <person name="Bleykasten C."/>
            <person name="De Montigny J."/>
            <person name="Jacques N."/>
            <person name="Jung P."/>
            <person name="Lemaire M."/>
            <person name="Mallet S."/>
            <person name="Morel G."/>
            <person name="Richard G.F."/>
            <person name="Sarkar A."/>
            <person name="Savel G."/>
            <person name="Schacherer J."/>
            <person name="Seret M.L."/>
            <person name="Talla E."/>
            <person name="Samson G."/>
            <person name="Jubin C."/>
            <person name="Poulain J."/>
            <person name="Vacherie B."/>
            <person name="Barbe V."/>
            <person name="Pelletier E."/>
            <person name="Sherman D.J."/>
            <person name="Westhof E."/>
            <person name="Weissenbach J."/>
            <person name="Baret P.V."/>
            <person name="Wincker P."/>
            <person name="Gaillardin C."/>
            <person name="Dujon B."/>
            <person name="Souciet J.L."/>
        </authorList>
    </citation>
    <scope>NUCLEOTIDE SEQUENCE [LARGE SCALE GENOMIC DNA]</scope>
    <source>
        <strain evidence="3">ATCC MYA-4447 / BCRC 22081 / CBS 7064 / NBRC 10061 / NRRL Y-12695</strain>
    </source>
</reference>